<evidence type="ECO:0000313" key="1">
    <source>
        <dbReference type="EMBL" id="MCG7507065.1"/>
    </source>
</evidence>
<evidence type="ECO:0008006" key="3">
    <source>
        <dbReference type="Google" id="ProtNLM"/>
    </source>
</evidence>
<name>A0ABS9QI18_9HYPH</name>
<proteinExistence type="predicted"/>
<reference evidence="1 2" key="1">
    <citation type="submission" date="2022-02" db="EMBL/GenBank/DDBJ databases">
        <title>Draft genome sequence of Mezorhizobium retamae strain IRAMC:0171 isolated from Retama raetam nodules.</title>
        <authorList>
            <person name="Bengaied R."/>
            <person name="Sbissi I."/>
            <person name="Huber K."/>
            <person name="Ghodbane F."/>
            <person name="Nouioui I."/>
            <person name="Tarhouni M."/>
            <person name="Gtari M."/>
        </authorList>
    </citation>
    <scope>NUCLEOTIDE SEQUENCE [LARGE SCALE GENOMIC DNA]</scope>
    <source>
        <strain evidence="1 2">IRAMC:0171</strain>
    </source>
</reference>
<dbReference type="Proteomes" id="UP001201701">
    <property type="component" value="Unassembled WGS sequence"/>
</dbReference>
<protein>
    <recommendedName>
        <fullName evidence="3">DUF2190 domain-containing protein</fullName>
    </recommendedName>
</protein>
<sequence>MADLTITAANVVAGSNARTVHGVAGVAITAGQVVYLSPTSGKYELADTDSATAAVRSAHGIALNGAALNQPISVITEGDVTIGATIEAGTAYYLSGTAGGICPVADVAAGDYPLILGMGKSTTVLAVNIQYPGVVKA</sequence>
<keyword evidence="2" id="KW-1185">Reference proteome</keyword>
<gene>
    <name evidence="1" type="ORF">L4923_18715</name>
</gene>
<dbReference type="EMBL" id="JAKREW010000020">
    <property type="protein sequence ID" value="MCG7507065.1"/>
    <property type="molecule type" value="Genomic_DNA"/>
</dbReference>
<comment type="caution">
    <text evidence="1">The sequence shown here is derived from an EMBL/GenBank/DDBJ whole genome shotgun (WGS) entry which is preliminary data.</text>
</comment>
<organism evidence="1 2">
    <name type="scientific">Mesorhizobium retamae</name>
    <dbReference type="NCBI Taxonomy" id="2912854"/>
    <lineage>
        <taxon>Bacteria</taxon>
        <taxon>Pseudomonadati</taxon>
        <taxon>Pseudomonadota</taxon>
        <taxon>Alphaproteobacteria</taxon>
        <taxon>Hyphomicrobiales</taxon>
        <taxon>Phyllobacteriaceae</taxon>
        <taxon>Mesorhizobium</taxon>
    </lineage>
</organism>
<evidence type="ECO:0000313" key="2">
    <source>
        <dbReference type="Proteomes" id="UP001201701"/>
    </source>
</evidence>
<accession>A0ABS9QI18</accession>
<dbReference type="RefSeq" id="WP_239367855.1">
    <property type="nucleotide sequence ID" value="NZ_JAKREW010000020.1"/>
</dbReference>